<evidence type="ECO:0000256" key="4">
    <source>
        <dbReference type="ARBA" id="ARBA00022840"/>
    </source>
</evidence>
<dbReference type="Pfam" id="PF00005">
    <property type="entry name" value="ABC_tran"/>
    <property type="match status" value="1"/>
</dbReference>
<dbReference type="GO" id="GO:0016887">
    <property type="term" value="F:ATP hydrolysis activity"/>
    <property type="evidence" value="ECO:0007669"/>
    <property type="project" value="InterPro"/>
</dbReference>
<dbReference type="SUPFAM" id="SSF52540">
    <property type="entry name" value="P-loop containing nucleoside triphosphate hydrolases"/>
    <property type="match status" value="1"/>
</dbReference>
<evidence type="ECO:0000313" key="6">
    <source>
        <dbReference type="EMBL" id="OXM15732.1"/>
    </source>
</evidence>
<evidence type="ECO:0000256" key="2">
    <source>
        <dbReference type="ARBA" id="ARBA00022448"/>
    </source>
</evidence>
<organism evidence="6 7">
    <name type="scientific">Paenibacillus herberti</name>
    <dbReference type="NCBI Taxonomy" id="1619309"/>
    <lineage>
        <taxon>Bacteria</taxon>
        <taxon>Bacillati</taxon>
        <taxon>Bacillota</taxon>
        <taxon>Bacilli</taxon>
        <taxon>Bacillales</taxon>
        <taxon>Paenibacillaceae</taxon>
        <taxon>Paenibacillus</taxon>
    </lineage>
</organism>
<dbReference type="InterPro" id="IPR027417">
    <property type="entry name" value="P-loop_NTPase"/>
</dbReference>
<keyword evidence="7" id="KW-1185">Reference proteome</keyword>
<dbReference type="InterPro" id="IPR050763">
    <property type="entry name" value="ABC_transporter_ATP-binding"/>
</dbReference>
<dbReference type="PANTHER" id="PTHR42711:SF5">
    <property type="entry name" value="ABC TRANSPORTER ATP-BINDING PROTEIN NATA"/>
    <property type="match status" value="1"/>
</dbReference>
<protein>
    <submittedName>
        <fullName evidence="6">ABC transporter</fullName>
    </submittedName>
</protein>
<accession>A0A229P0G7</accession>
<sequence>MNALETRGLKKTFRVKQKAPGFAASLRSLWAPQWSDKEAVSGIDLTVAQGETVAFLGPNGAGKSTTIKMLTGILHPSEGEAKVLGYVPWKERKQLAYHIGTVFGQKSQLWYHLPPSDTFELMSRIYELDRTDYKRRRDNLIERFVLGPYLNTPVRRLSLGERMRCEIACSFLHRPSLLFLDEPTIGLDAMIKERIRELIAELNREEGTTVFLTSHDAGDIERLCRRAVVIHHGGIMVDGPVERLKRDILRYKTVTIRIAEGAELSGSGGGNVMQSTILAANGEGRLSADVGNGTVQAGSSLPFGTERLPSEPGILKLSVDLTATGVEAVLSELMSRLSIADVTVEDPPMEEVIKTLFERGREQSAAGEGNPP</sequence>
<evidence type="ECO:0000259" key="5">
    <source>
        <dbReference type="PROSITE" id="PS50893"/>
    </source>
</evidence>
<keyword evidence="4" id="KW-0067">ATP-binding</keyword>
<dbReference type="Proteomes" id="UP000215145">
    <property type="component" value="Unassembled WGS sequence"/>
</dbReference>
<evidence type="ECO:0000256" key="3">
    <source>
        <dbReference type="ARBA" id="ARBA00022741"/>
    </source>
</evidence>
<name>A0A229P0G7_9BACL</name>
<dbReference type="Gene3D" id="3.40.50.300">
    <property type="entry name" value="P-loop containing nucleotide triphosphate hydrolases"/>
    <property type="match status" value="1"/>
</dbReference>
<proteinExistence type="inferred from homology"/>
<dbReference type="OrthoDB" id="9804819at2"/>
<feature type="domain" description="ABC transporter" evidence="5">
    <location>
        <begin position="24"/>
        <end position="257"/>
    </location>
</feature>
<dbReference type="PANTHER" id="PTHR42711">
    <property type="entry name" value="ABC TRANSPORTER ATP-BINDING PROTEIN"/>
    <property type="match status" value="1"/>
</dbReference>
<dbReference type="PROSITE" id="PS50893">
    <property type="entry name" value="ABC_TRANSPORTER_2"/>
    <property type="match status" value="1"/>
</dbReference>
<evidence type="ECO:0000256" key="1">
    <source>
        <dbReference type="ARBA" id="ARBA00005417"/>
    </source>
</evidence>
<reference evidence="6 7" key="1">
    <citation type="submission" date="2017-07" db="EMBL/GenBank/DDBJ databases">
        <title>Paenibacillus herberti R33 genome sequencing and assembly.</title>
        <authorList>
            <person name="Su W."/>
        </authorList>
    </citation>
    <scope>NUCLEOTIDE SEQUENCE [LARGE SCALE GENOMIC DNA]</scope>
    <source>
        <strain evidence="6 7">R33</strain>
    </source>
</reference>
<keyword evidence="3" id="KW-0547">Nucleotide-binding</keyword>
<comment type="similarity">
    <text evidence="1">Belongs to the ABC transporter superfamily.</text>
</comment>
<comment type="caution">
    <text evidence="6">The sequence shown here is derived from an EMBL/GenBank/DDBJ whole genome shotgun (WGS) entry which is preliminary data.</text>
</comment>
<dbReference type="InterPro" id="IPR003439">
    <property type="entry name" value="ABC_transporter-like_ATP-bd"/>
</dbReference>
<dbReference type="SMART" id="SM00382">
    <property type="entry name" value="AAA"/>
    <property type="match status" value="1"/>
</dbReference>
<dbReference type="InterPro" id="IPR003593">
    <property type="entry name" value="AAA+_ATPase"/>
</dbReference>
<evidence type="ECO:0000313" key="7">
    <source>
        <dbReference type="Proteomes" id="UP000215145"/>
    </source>
</evidence>
<keyword evidence="2" id="KW-0813">Transport</keyword>
<dbReference type="GO" id="GO:0005524">
    <property type="term" value="F:ATP binding"/>
    <property type="evidence" value="ECO:0007669"/>
    <property type="project" value="UniProtKB-KW"/>
</dbReference>
<dbReference type="EMBL" id="NMUQ01000001">
    <property type="protein sequence ID" value="OXM15732.1"/>
    <property type="molecule type" value="Genomic_DNA"/>
</dbReference>
<gene>
    <name evidence="6" type="ORF">CGZ75_03120</name>
</gene>
<dbReference type="AlphaFoldDB" id="A0A229P0G7"/>